<keyword evidence="2" id="KW-1185">Reference proteome</keyword>
<reference evidence="1 2" key="1">
    <citation type="submission" date="2014-04" db="EMBL/GenBank/DDBJ databases">
        <authorList>
            <consortium name="DOE Joint Genome Institute"/>
            <person name="Kuo A."/>
            <person name="Tarkka M."/>
            <person name="Buscot F."/>
            <person name="Kohler A."/>
            <person name="Nagy L.G."/>
            <person name="Floudas D."/>
            <person name="Copeland A."/>
            <person name="Barry K.W."/>
            <person name="Cichocki N."/>
            <person name="Veneault-Fourrey C."/>
            <person name="LaButti K."/>
            <person name="Lindquist E.A."/>
            <person name="Lipzen A."/>
            <person name="Lundell T."/>
            <person name="Morin E."/>
            <person name="Murat C."/>
            <person name="Sun H."/>
            <person name="Tunlid A."/>
            <person name="Henrissat B."/>
            <person name="Grigoriev I.V."/>
            <person name="Hibbett D.S."/>
            <person name="Martin F."/>
            <person name="Nordberg H.P."/>
            <person name="Cantor M.N."/>
            <person name="Hua S.X."/>
        </authorList>
    </citation>
    <scope>NUCLEOTIDE SEQUENCE [LARGE SCALE GENOMIC DNA]</scope>
    <source>
        <strain evidence="1 2">F 1598</strain>
    </source>
</reference>
<evidence type="ECO:0000313" key="2">
    <source>
        <dbReference type="Proteomes" id="UP000054166"/>
    </source>
</evidence>
<dbReference type="AlphaFoldDB" id="A0A0C3ENH3"/>
<evidence type="ECO:0000313" key="1">
    <source>
        <dbReference type="EMBL" id="KIM74105.1"/>
    </source>
</evidence>
<proteinExistence type="predicted"/>
<organism evidence="1 2">
    <name type="scientific">Piloderma croceum (strain F 1598)</name>
    <dbReference type="NCBI Taxonomy" id="765440"/>
    <lineage>
        <taxon>Eukaryota</taxon>
        <taxon>Fungi</taxon>
        <taxon>Dikarya</taxon>
        <taxon>Basidiomycota</taxon>
        <taxon>Agaricomycotina</taxon>
        <taxon>Agaricomycetes</taxon>
        <taxon>Agaricomycetidae</taxon>
        <taxon>Atheliales</taxon>
        <taxon>Atheliaceae</taxon>
        <taxon>Piloderma</taxon>
    </lineage>
</organism>
<dbReference type="EMBL" id="KN833066">
    <property type="protein sequence ID" value="KIM74105.1"/>
    <property type="molecule type" value="Genomic_DNA"/>
</dbReference>
<protein>
    <submittedName>
        <fullName evidence="1">Uncharacterized protein</fullName>
    </submittedName>
</protein>
<dbReference type="Proteomes" id="UP000054166">
    <property type="component" value="Unassembled WGS sequence"/>
</dbReference>
<dbReference type="OrthoDB" id="3047760at2759"/>
<gene>
    <name evidence="1" type="ORF">PILCRDRAFT_92734</name>
</gene>
<name>A0A0C3ENH3_PILCF</name>
<reference evidence="2" key="2">
    <citation type="submission" date="2015-01" db="EMBL/GenBank/DDBJ databases">
        <title>Evolutionary Origins and Diversification of the Mycorrhizal Mutualists.</title>
        <authorList>
            <consortium name="DOE Joint Genome Institute"/>
            <consortium name="Mycorrhizal Genomics Consortium"/>
            <person name="Kohler A."/>
            <person name="Kuo A."/>
            <person name="Nagy L.G."/>
            <person name="Floudas D."/>
            <person name="Copeland A."/>
            <person name="Barry K.W."/>
            <person name="Cichocki N."/>
            <person name="Veneault-Fourrey C."/>
            <person name="LaButti K."/>
            <person name="Lindquist E.A."/>
            <person name="Lipzen A."/>
            <person name="Lundell T."/>
            <person name="Morin E."/>
            <person name="Murat C."/>
            <person name="Riley R."/>
            <person name="Ohm R."/>
            <person name="Sun H."/>
            <person name="Tunlid A."/>
            <person name="Henrissat B."/>
            <person name="Grigoriev I.V."/>
            <person name="Hibbett D.S."/>
            <person name="Martin F."/>
        </authorList>
    </citation>
    <scope>NUCLEOTIDE SEQUENCE [LARGE SCALE GENOMIC DNA]</scope>
    <source>
        <strain evidence="2">F 1598</strain>
    </source>
</reference>
<dbReference type="InParanoid" id="A0A0C3ENH3"/>
<accession>A0A0C3ENH3</accession>
<dbReference type="HOGENOM" id="CLU_1315840_0_0_1"/>
<sequence length="209" mass="24083">MAAITYPISVRSLADMFPGLSQISALDSHKINESKAVAYDAEATVKELEPLIRLIHELSHEHIEAAKNHAHVLRAILGGDILARLDEIQNIQNETRAIVDDNRVMLQETRAMMMNIRLAAQNAKVPQERDHYKPLQKTLGRKQLFTSPRLPLSRPLYWALFPPSFDRNTDTYTLGTINSLVIFYNDDFDIEREDNLGIRKIKFRRWLYS</sequence>